<accession>A0A0F8VSP2</accession>
<proteinExistence type="predicted"/>
<dbReference type="EMBL" id="LAZR01069621">
    <property type="protein sequence ID" value="KKK47353.1"/>
    <property type="molecule type" value="Genomic_DNA"/>
</dbReference>
<gene>
    <name evidence="1" type="ORF">LCGC14_3156090</name>
</gene>
<evidence type="ECO:0000313" key="1">
    <source>
        <dbReference type="EMBL" id="KKK47353.1"/>
    </source>
</evidence>
<comment type="caution">
    <text evidence="1">The sequence shown here is derived from an EMBL/GenBank/DDBJ whole genome shotgun (WGS) entry which is preliminary data.</text>
</comment>
<sequence>MRAGNDLWAEIILALRIGRPNAISVGELILRIRDGGAYKRLGLSTVRAHLVRMQTAGYGILTSPSVGVWIAANDGERLDVIEELRGQVHALERRMA</sequence>
<dbReference type="AlphaFoldDB" id="A0A0F8VSP2"/>
<protein>
    <submittedName>
        <fullName evidence="1">Uncharacterized protein</fullName>
    </submittedName>
</protein>
<feature type="non-terminal residue" evidence="1">
    <location>
        <position position="96"/>
    </location>
</feature>
<reference evidence="1" key="1">
    <citation type="journal article" date="2015" name="Nature">
        <title>Complex archaea that bridge the gap between prokaryotes and eukaryotes.</title>
        <authorList>
            <person name="Spang A."/>
            <person name="Saw J.H."/>
            <person name="Jorgensen S.L."/>
            <person name="Zaremba-Niedzwiedzka K."/>
            <person name="Martijn J."/>
            <person name="Lind A.E."/>
            <person name="van Eijk R."/>
            <person name="Schleper C."/>
            <person name="Guy L."/>
            <person name="Ettema T.J."/>
        </authorList>
    </citation>
    <scope>NUCLEOTIDE SEQUENCE</scope>
</reference>
<organism evidence="1">
    <name type="scientific">marine sediment metagenome</name>
    <dbReference type="NCBI Taxonomy" id="412755"/>
    <lineage>
        <taxon>unclassified sequences</taxon>
        <taxon>metagenomes</taxon>
        <taxon>ecological metagenomes</taxon>
    </lineage>
</organism>
<name>A0A0F8VSP2_9ZZZZ</name>